<dbReference type="CDD" id="cd23821">
    <property type="entry name" value="RWD_IMPACT"/>
    <property type="match status" value="1"/>
</dbReference>
<evidence type="ECO:0000256" key="6">
    <source>
        <dbReference type="ARBA" id="ARBA00023016"/>
    </source>
</evidence>
<accession>A0A0K0ER64</accession>
<keyword evidence="3" id="KW-0963">Cytoplasm</keyword>
<dbReference type="InterPro" id="IPR036956">
    <property type="entry name" value="Impact_N_sf"/>
</dbReference>
<dbReference type="PANTHER" id="PTHR16301:SF25">
    <property type="entry name" value="PROTEIN IMPACT"/>
    <property type="match status" value="1"/>
</dbReference>
<dbReference type="Pfam" id="PF01205">
    <property type="entry name" value="Impact_N"/>
    <property type="match status" value="1"/>
</dbReference>
<evidence type="ECO:0000313" key="10">
    <source>
        <dbReference type="WBParaSite" id="TCONS_00002491.p1"/>
    </source>
</evidence>
<dbReference type="Gene3D" id="3.10.110.10">
    <property type="entry name" value="Ubiquitin Conjugating Enzyme"/>
    <property type="match status" value="1"/>
</dbReference>
<name>A0A0K0ER64_STRER</name>
<dbReference type="GO" id="GO:0006446">
    <property type="term" value="P:regulation of translational initiation"/>
    <property type="evidence" value="ECO:0007669"/>
    <property type="project" value="TreeGrafter"/>
</dbReference>
<evidence type="ECO:0000259" key="7">
    <source>
        <dbReference type="PROSITE" id="PS50908"/>
    </source>
</evidence>
<dbReference type="SUPFAM" id="SSF54495">
    <property type="entry name" value="UBC-like"/>
    <property type="match status" value="1"/>
</dbReference>
<evidence type="ECO:0000256" key="3">
    <source>
        <dbReference type="ARBA" id="ARBA00022490"/>
    </source>
</evidence>
<feature type="domain" description="RWD" evidence="7">
    <location>
        <begin position="10"/>
        <end position="103"/>
    </location>
</feature>
<dbReference type="WBParaSite" id="SSTP_0001194800.1">
    <property type="protein sequence ID" value="SSTP_0001194800.1"/>
    <property type="gene ID" value="SSTP_0001194800"/>
</dbReference>
<dbReference type="InterPro" id="IPR020568">
    <property type="entry name" value="Ribosomal_Su5_D2-typ_SF"/>
</dbReference>
<evidence type="ECO:0000256" key="2">
    <source>
        <dbReference type="ARBA" id="ARBA00007665"/>
    </source>
</evidence>
<dbReference type="InterPro" id="IPR006575">
    <property type="entry name" value="RWD_dom"/>
</dbReference>
<dbReference type="InterPro" id="IPR001498">
    <property type="entry name" value="Impact_N"/>
</dbReference>
<keyword evidence="8" id="KW-1185">Reference proteome</keyword>
<comment type="subcellular location">
    <subcellularLocation>
        <location evidence="1">Cytoplasm</location>
    </subcellularLocation>
</comment>
<protein>
    <submittedName>
        <fullName evidence="9 10">RWD domain-containing protein</fullName>
    </submittedName>
</protein>
<dbReference type="WBParaSite" id="TCONS_00002491.p1">
    <property type="protein sequence ID" value="TCONS_00002491.p1"/>
    <property type="gene ID" value="XLOC_002338"/>
</dbReference>
<dbReference type="GO" id="GO:0140469">
    <property type="term" value="P:GCN2-mediated signaling"/>
    <property type="evidence" value="ECO:0007669"/>
    <property type="project" value="TreeGrafter"/>
</dbReference>
<dbReference type="STRING" id="6248.A0A0K0ER64"/>
<dbReference type="SUPFAM" id="SSF54211">
    <property type="entry name" value="Ribosomal protein S5 domain 2-like"/>
    <property type="match status" value="1"/>
</dbReference>
<evidence type="ECO:0000256" key="4">
    <source>
        <dbReference type="ARBA" id="ARBA00022491"/>
    </source>
</evidence>
<keyword evidence="5" id="KW-0810">Translation regulation</keyword>
<dbReference type="InterPro" id="IPR016135">
    <property type="entry name" value="UBQ-conjugating_enzyme/RWD"/>
</dbReference>
<dbReference type="GO" id="GO:0005737">
    <property type="term" value="C:cytoplasm"/>
    <property type="evidence" value="ECO:0007669"/>
    <property type="project" value="UniProtKB-SubCell"/>
</dbReference>
<dbReference type="Gene3D" id="3.30.230.30">
    <property type="entry name" value="Impact, N-terminal domain"/>
    <property type="match status" value="1"/>
</dbReference>
<keyword evidence="4" id="KW-0678">Repressor</keyword>
<dbReference type="Pfam" id="PF05773">
    <property type="entry name" value="RWD"/>
    <property type="match status" value="1"/>
</dbReference>
<reference evidence="9" key="1">
    <citation type="submission" date="2015-08" db="UniProtKB">
        <authorList>
            <consortium name="WormBaseParasite"/>
        </authorList>
    </citation>
    <scope>IDENTIFICATION</scope>
</reference>
<evidence type="ECO:0000313" key="9">
    <source>
        <dbReference type="WBParaSite" id="SSTP_0001194800.1"/>
    </source>
</evidence>
<dbReference type="Proteomes" id="UP000035681">
    <property type="component" value="Unplaced"/>
</dbReference>
<evidence type="ECO:0000256" key="5">
    <source>
        <dbReference type="ARBA" id="ARBA00022845"/>
    </source>
</evidence>
<dbReference type="SMART" id="SM00591">
    <property type="entry name" value="RWD"/>
    <property type="match status" value="1"/>
</dbReference>
<dbReference type="InterPro" id="IPR023582">
    <property type="entry name" value="Impact"/>
</dbReference>
<evidence type="ECO:0000313" key="8">
    <source>
        <dbReference type="Proteomes" id="UP000035681"/>
    </source>
</evidence>
<comment type="similarity">
    <text evidence="2">Belongs to the IMPACT family.</text>
</comment>
<keyword evidence="6" id="KW-0346">Stress response</keyword>
<dbReference type="PROSITE" id="PS50908">
    <property type="entry name" value="RWD"/>
    <property type="match status" value="1"/>
</dbReference>
<sequence>MDDDNELRRMEMESIKAIYSDIITIENDNRILLNLLDICTIQFDLPLNYPSTCIPNITISGPLLSRNIKNQLNEKLLSICNSNKGNPVIYECIEGIKDNISIIENIKRMIEINDQDEEIKEHKEQKIDFYNDVPDILSGNILTDRKSVFQGHIAKVNNIEDINKVLWKLKQNKKIRQATHNMYAYRYNFTKSGKIYVAHDCDDDGETGAGAKMAQVLDLMKCENILVVVSRWYGGIKLGPDRFRHICNVTRDIVNEYLCSSK</sequence>
<dbReference type="AlphaFoldDB" id="A0A0K0ER64"/>
<dbReference type="PANTHER" id="PTHR16301">
    <property type="entry name" value="IMPACT-RELATED"/>
    <property type="match status" value="1"/>
</dbReference>
<organism evidence="9">
    <name type="scientific">Strongyloides stercoralis</name>
    <name type="common">Threadworm</name>
    <dbReference type="NCBI Taxonomy" id="6248"/>
    <lineage>
        <taxon>Eukaryota</taxon>
        <taxon>Metazoa</taxon>
        <taxon>Ecdysozoa</taxon>
        <taxon>Nematoda</taxon>
        <taxon>Chromadorea</taxon>
        <taxon>Rhabditida</taxon>
        <taxon>Tylenchina</taxon>
        <taxon>Panagrolaimomorpha</taxon>
        <taxon>Strongyloidoidea</taxon>
        <taxon>Strongyloididae</taxon>
        <taxon>Strongyloides</taxon>
    </lineage>
</organism>
<evidence type="ECO:0000256" key="1">
    <source>
        <dbReference type="ARBA" id="ARBA00004496"/>
    </source>
</evidence>
<proteinExistence type="inferred from homology"/>